<feature type="signal peptide" evidence="1">
    <location>
        <begin position="1"/>
        <end position="21"/>
    </location>
</feature>
<comment type="caution">
    <text evidence="2">The sequence shown here is derived from an EMBL/GenBank/DDBJ whole genome shotgun (WGS) entry which is preliminary data.</text>
</comment>
<protein>
    <submittedName>
        <fullName evidence="2">Uncharacterized protein</fullName>
    </submittedName>
</protein>
<organism evidence="2 3">
    <name type="scientific">Sinanodonta woodiana</name>
    <name type="common">Chinese pond mussel</name>
    <name type="synonym">Anodonta woodiana</name>
    <dbReference type="NCBI Taxonomy" id="1069815"/>
    <lineage>
        <taxon>Eukaryota</taxon>
        <taxon>Metazoa</taxon>
        <taxon>Spiralia</taxon>
        <taxon>Lophotrochozoa</taxon>
        <taxon>Mollusca</taxon>
        <taxon>Bivalvia</taxon>
        <taxon>Autobranchia</taxon>
        <taxon>Heteroconchia</taxon>
        <taxon>Palaeoheterodonta</taxon>
        <taxon>Unionida</taxon>
        <taxon>Unionoidea</taxon>
        <taxon>Unionidae</taxon>
        <taxon>Unioninae</taxon>
        <taxon>Sinanodonta</taxon>
    </lineage>
</organism>
<keyword evidence="3" id="KW-1185">Reference proteome</keyword>
<gene>
    <name evidence="2" type="ORF">ACJMK2_008617</name>
</gene>
<keyword evidence="1" id="KW-0732">Signal</keyword>
<accession>A0ABD3VQ56</accession>
<dbReference type="EMBL" id="JBJQND010000011">
    <property type="protein sequence ID" value="KAL3862663.1"/>
    <property type="molecule type" value="Genomic_DNA"/>
</dbReference>
<sequence length="147" mass="16790">MDYTIHIIGMMLLLFCTGIYTEKPFRDLYTVGNTKCKAGTDCESKGKGYRWCYVDDIGNWDYCCSDACAMRADYTHTYCYTGRKWAFCTEPSHTAEHGQSCITEFPCGIHADAESVHRYWCHTDESRQTQVPCCPPYTPHVAEGCNM</sequence>
<feature type="chain" id="PRO_5044791682" evidence="1">
    <location>
        <begin position="22"/>
        <end position="147"/>
    </location>
</feature>
<evidence type="ECO:0000313" key="3">
    <source>
        <dbReference type="Proteomes" id="UP001634394"/>
    </source>
</evidence>
<dbReference type="Proteomes" id="UP001634394">
    <property type="component" value="Unassembled WGS sequence"/>
</dbReference>
<dbReference type="AlphaFoldDB" id="A0ABD3VQ56"/>
<proteinExistence type="predicted"/>
<evidence type="ECO:0000313" key="2">
    <source>
        <dbReference type="EMBL" id="KAL3862663.1"/>
    </source>
</evidence>
<reference evidence="2 3" key="1">
    <citation type="submission" date="2024-11" db="EMBL/GenBank/DDBJ databases">
        <title>Chromosome-level genome assembly of the freshwater bivalve Anodonta woodiana.</title>
        <authorList>
            <person name="Chen X."/>
        </authorList>
    </citation>
    <scope>NUCLEOTIDE SEQUENCE [LARGE SCALE GENOMIC DNA]</scope>
    <source>
        <strain evidence="2">MN2024</strain>
        <tissue evidence="2">Gills</tissue>
    </source>
</reference>
<name>A0ABD3VQ56_SINWO</name>
<evidence type="ECO:0000256" key="1">
    <source>
        <dbReference type="SAM" id="SignalP"/>
    </source>
</evidence>